<organism evidence="2 3">
    <name type="scientific">Flavobacterium frigoris</name>
    <dbReference type="NCBI Taxonomy" id="229204"/>
    <lineage>
        <taxon>Bacteria</taxon>
        <taxon>Pseudomonadati</taxon>
        <taxon>Bacteroidota</taxon>
        <taxon>Flavobacteriia</taxon>
        <taxon>Flavobacteriales</taxon>
        <taxon>Flavobacteriaceae</taxon>
        <taxon>Flavobacterium</taxon>
    </lineage>
</organism>
<keyword evidence="3" id="KW-1185">Reference proteome</keyword>
<evidence type="ECO:0000256" key="1">
    <source>
        <dbReference type="SAM" id="SignalP"/>
    </source>
</evidence>
<dbReference type="Proteomes" id="UP000183658">
    <property type="component" value="Unassembled WGS sequence"/>
</dbReference>
<evidence type="ECO:0000313" key="3">
    <source>
        <dbReference type="Proteomes" id="UP000183658"/>
    </source>
</evidence>
<dbReference type="AlphaFoldDB" id="A0A1H9CI39"/>
<evidence type="ECO:0000313" key="2">
    <source>
        <dbReference type="EMBL" id="SEQ00824.1"/>
    </source>
</evidence>
<gene>
    <name evidence="2" type="ORF">SAMN05444355_101180</name>
</gene>
<protein>
    <submittedName>
        <fullName evidence="2">Uncharacterized protein</fullName>
    </submittedName>
</protein>
<proteinExistence type="predicted"/>
<accession>A0A1H9CI39</accession>
<sequence length="266" mass="31415">MKLPIITIILTIASISSYAQAKDTLFFKIDKQYTISPTITPNLSNRTYTEYVKVARQQKLQTKTNGYIYFVGNGHLTKGLKPRKILSIKEYIENRKFYCDGNHNKIIDKWKLKDSLTDKFVIFFVNGDEFIQPRHLQYQSYYPIRQDEKIINNPIKDTLYFKLDNSYLYESEYYPGEYITKDSSGSSYGTFFLKKIVTKQEETDNTIQISDFEEFVHNSRFYDKSKTQKLQDQNLSDFLSNYVLFLVKNTPTKNEYIKVYPSFAIE</sequence>
<name>A0A1H9CI39_FLAFI</name>
<feature type="signal peptide" evidence="1">
    <location>
        <begin position="1"/>
        <end position="21"/>
    </location>
</feature>
<dbReference type="OrthoDB" id="1373032at2"/>
<reference evidence="3" key="1">
    <citation type="submission" date="2016-10" db="EMBL/GenBank/DDBJ databases">
        <authorList>
            <person name="Varghese N."/>
            <person name="Submissions S."/>
        </authorList>
    </citation>
    <scope>NUCLEOTIDE SEQUENCE [LARGE SCALE GENOMIC DNA]</scope>
    <source>
        <strain evidence="3">DSM 15719</strain>
    </source>
</reference>
<keyword evidence="1" id="KW-0732">Signal</keyword>
<dbReference type="EMBL" id="FOFZ01000001">
    <property type="protein sequence ID" value="SEQ00824.1"/>
    <property type="molecule type" value="Genomic_DNA"/>
</dbReference>
<feature type="chain" id="PRO_5010213053" evidence="1">
    <location>
        <begin position="22"/>
        <end position="266"/>
    </location>
</feature>
<dbReference type="RefSeq" id="WP_074720282.1">
    <property type="nucleotide sequence ID" value="NZ_CBCRVS010000003.1"/>
</dbReference>